<protein>
    <recommendedName>
        <fullName evidence="1">Reverse transcriptase domain-containing protein</fullName>
    </recommendedName>
</protein>
<dbReference type="Pfam" id="PF00078">
    <property type="entry name" value="RVT_1"/>
    <property type="match status" value="1"/>
</dbReference>
<name>A0A3P9H1W7_ORYLA</name>
<evidence type="ECO:0000313" key="3">
    <source>
        <dbReference type="Proteomes" id="UP000265200"/>
    </source>
</evidence>
<reference evidence="2" key="4">
    <citation type="submission" date="2025-09" db="UniProtKB">
        <authorList>
            <consortium name="Ensembl"/>
        </authorList>
    </citation>
    <scope>IDENTIFICATION</scope>
    <source>
        <strain evidence="2">HSOK</strain>
    </source>
</reference>
<proteinExistence type="predicted"/>
<evidence type="ECO:0000313" key="2">
    <source>
        <dbReference type="Ensembl" id="ENSORLP00015001755.1"/>
    </source>
</evidence>
<dbReference type="PROSITE" id="PS50878">
    <property type="entry name" value="RT_POL"/>
    <property type="match status" value="1"/>
</dbReference>
<dbReference type="CDD" id="cd01650">
    <property type="entry name" value="RT_nLTR_like"/>
    <property type="match status" value="1"/>
</dbReference>
<reference key="1">
    <citation type="journal article" date="2007" name="Nature">
        <title>The medaka draft genome and insights into vertebrate genome evolution.</title>
        <authorList>
            <person name="Kasahara M."/>
            <person name="Naruse K."/>
            <person name="Sasaki S."/>
            <person name="Nakatani Y."/>
            <person name="Qu W."/>
            <person name="Ahsan B."/>
            <person name="Yamada T."/>
            <person name="Nagayasu Y."/>
            <person name="Doi K."/>
            <person name="Kasai Y."/>
            <person name="Jindo T."/>
            <person name="Kobayashi D."/>
            <person name="Shimada A."/>
            <person name="Toyoda A."/>
            <person name="Kuroki Y."/>
            <person name="Fujiyama A."/>
            <person name="Sasaki T."/>
            <person name="Shimizu A."/>
            <person name="Asakawa S."/>
            <person name="Shimizu N."/>
            <person name="Hashimoto S."/>
            <person name="Yang J."/>
            <person name="Lee Y."/>
            <person name="Matsushima K."/>
            <person name="Sugano S."/>
            <person name="Sakaizumi M."/>
            <person name="Narita T."/>
            <person name="Ohishi K."/>
            <person name="Haga S."/>
            <person name="Ohta F."/>
            <person name="Nomoto H."/>
            <person name="Nogata K."/>
            <person name="Morishita T."/>
            <person name="Endo T."/>
            <person name="Shin-I T."/>
            <person name="Takeda H."/>
            <person name="Morishita S."/>
            <person name="Kohara Y."/>
        </authorList>
    </citation>
    <scope>NUCLEOTIDE SEQUENCE [LARGE SCALE GENOMIC DNA]</scope>
    <source>
        <strain>Hd-rR</strain>
    </source>
</reference>
<dbReference type="PANTHER" id="PTHR19446">
    <property type="entry name" value="REVERSE TRANSCRIPTASES"/>
    <property type="match status" value="1"/>
</dbReference>
<dbReference type="InterPro" id="IPR000477">
    <property type="entry name" value="RT_dom"/>
</dbReference>
<reference evidence="2" key="3">
    <citation type="submission" date="2025-08" db="UniProtKB">
        <authorList>
            <consortium name="Ensembl"/>
        </authorList>
    </citation>
    <scope>IDENTIFICATION</scope>
    <source>
        <strain evidence="2">HSOK</strain>
    </source>
</reference>
<dbReference type="InterPro" id="IPR043502">
    <property type="entry name" value="DNA/RNA_pol_sf"/>
</dbReference>
<dbReference type="Proteomes" id="UP000265200">
    <property type="component" value="Chromosome 24"/>
</dbReference>
<evidence type="ECO:0000259" key="1">
    <source>
        <dbReference type="PROSITE" id="PS50878"/>
    </source>
</evidence>
<dbReference type="SUPFAM" id="SSF56672">
    <property type="entry name" value="DNA/RNA polymerases"/>
    <property type="match status" value="1"/>
</dbReference>
<dbReference type="AlphaFoldDB" id="A0A3P9H1W7"/>
<accession>A0A3P9H1W7</accession>
<feature type="domain" description="Reverse transcriptase" evidence="1">
    <location>
        <begin position="3"/>
        <end position="285"/>
    </location>
</feature>
<reference evidence="2 3" key="2">
    <citation type="submission" date="2017-04" db="EMBL/GenBank/DDBJ databases">
        <title>CpG methylation of centromeres and impact of large insertions on vertebrate speciation.</title>
        <authorList>
            <person name="Ichikawa K."/>
            <person name="Yoshimura J."/>
            <person name="Morishita S."/>
        </authorList>
    </citation>
    <scope>NUCLEOTIDE SEQUENCE</scope>
    <source>
        <strain evidence="2 3">HSOK</strain>
    </source>
</reference>
<dbReference type="Ensembl" id="ENSORLT00015012108.1">
    <property type="protein sequence ID" value="ENSORLP00015001755.1"/>
    <property type="gene ID" value="ENSORLG00015002388.1"/>
</dbReference>
<organism evidence="2 3">
    <name type="scientific">Oryzias latipes</name>
    <name type="common">Japanese rice fish</name>
    <name type="synonym">Japanese killifish</name>
    <dbReference type="NCBI Taxonomy" id="8090"/>
    <lineage>
        <taxon>Eukaryota</taxon>
        <taxon>Metazoa</taxon>
        <taxon>Chordata</taxon>
        <taxon>Craniata</taxon>
        <taxon>Vertebrata</taxon>
        <taxon>Euteleostomi</taxon>
        <taxon>Actinopterygii</taxon>
        <taxon>Neopterygii</taxon>
        <taxon>Teleostei</taxon>
        <taxon>Neoteleostei</taxon>
        <taxon>Acanthomorphata</taxon>
        <taxon>Ovalentaria</taxon>
        <taxon>Atherinomorphae</taxon>
        <taxon>Beloniformes</taxon>
        <taxon>Adrianichthyidae</taxon>
        <taxon>Oryziinae</taxon>
        <taxon>Oryzias</taxon>
    </lineage>
</organism>
<sequence>MKVVWIKKEIPTSWRRAGGILIPKEKDSAVLGQFRQISLLNVEGKIFFSVVAHRLTSYLHRNNLIDTSIQKAGIPGFSGCVEHTSVIWHQIQLAKKERKDLHVVFLDLENAFGSVPHKFLWTAFDYFKVPPALTTLVKAYFQDIQLCVTTAEYTTAWQHLEVGIMAGCTISPLAFTLAMEVIIRASQWVVGGQQIRPGLRLPPVRAYMDDLTTLTTTKACTVRLLGKLHKNIELARMKIKPSKSRSISIVKGKLSDHRFHIGEEPIPTVSEKPVKSLGRWYDASLKDKEQVEQLRKDIAGGLENINRTLLPGKLKLWCMQYGLLPRLLWPLTLYEVPLSKVEKLERLINAYARKWLGLPRCLSTIGLHGKGMLELPISSLVEEYKCAKVRLEMTLQDTCDSLVVQAAPILATGRKWAPKAATDLAKAALRHKDIVGCVQEGRSGLGLSSSAPSWRKANPAERRRLVVQEIRREEEAARCAQAVAQAKQGQWMGWEGVEKRKFSWKDLWEMEASRASFIIRATYDVLPSPANLKQWYGEDPSCPLCQSPATLKHILVGCKTSLSQGRYTWRHNVVLRCLATVLEKQRTSVNALPQATSHRQLIPFLREGQATFNTTSAADIGQLGRARDWKMLVDLDRKLCFPREVASTNLRPDLVLWSSTLKLVYIVELTVPWESAIEEAYERKMLRYAELAADAKEQGWSVKVRPVEVGCRGFVATSTPRLLREMGVRGKAQRQAIKDLSQAAEKGSQWLWIKRKDLTWASKCLVTDGGEPGTLGFTAEPSGGVVGLSAKH</sequence>